<keyword evidence="16" id="KW-1185">Reference proteome</keyword>
<evidence type="ECO:0000256" key="4">
    <source>
        <dbReference type="ARBA" id="ARBA00022490"/>
    </source>
</evidence>
<dbReference type="PROSITE" id="PS50089">
    <property type="entry name" value="ZF_RING_2"/>
    <property type="match status" value="1"/>
</dbReference>
<dbReference type="GO" id="GO:0005737">
    <property type="term" value="C:cytoplasm"/>
    <property type="evidence" value="ECO:0007669"/>
    <property type="project" value="UniProtKB-SubCell"/>
</dbReference>
<dbReference type="GO" id="GO:0008270">
    <property type="term" value="F:zinc ion binding"/>
    <property type="evidence" value="ECO:0007669"/>
    <property type="project" value="UniProtKB-KW"/>
</dbReference>
<dbReference type="NCBIfam" id="TIGR00080">
    <property type="entry name" value="pimt"/>
    <property type="match status" value="1"/>
</dbReference>
<dbReference type="Proteomes" id="UP001162131">
    <property type="component" value="Unassembled WGS sequence"/>
</dbReference>
<evidence type="ECO:0000256" key="2">
    <source>
        <dbReference type="ARBA" id="ARBA00005369"/>
    </source>
</evidence>
<keyword evidence="4" id="KW-0963">Cytoplasm</keyword>
<evidence type="ECO:0000256" key="10">
    <source>
        <dbReference type="ARBA" id="ARBA00022833"/>
    </source>
</evidence>
<dbReference type="SUPFAM" id="SSF57850">
    <property type="entry name" value="RING/U-box"/>
    <property type="match status" value="1"/>
</dbReference>
<dbReference type="EMBL" id="CAJZBQ010000060">
    <property type="protein sequence ID" value="CAG9335093.1"/>
    <property type="molecule type" value="Genomic_DNA"/>
</dbReference>
<comment type="similarity">
    <text evidence="2">Belongs to the methyltransferase superfamily. L-isoaspartyl/D-aspartyl protein methyltransferase family.</text>
</comment>
<dbReference type="InterPro" id="IPR017907">
    <property type="entry name" value="Znf_RING_CS"/>
</dbReference>
<evidence type="ECO:0000256" key="1">
    <source>
        <dbReference type="ARBA" id="ARBA00004496"/>
    </source>
</evidence>
<dbReference type="SUPFAM" id="SSF53335">
    <property type="entry name" value="S-adenosyl-L-methionine-dependent methyltransferases"/>
    <property type="match status" value="1"/>
</dbReference>
<name>A0AAU9K5M8_9CILI</name>
<dbReference type="CDD" id="cd02440">
    <property type="entry name" value="AdoMet_MTases"/>
    <property type="match status" value="1"/>
</dbReference>
<dbReference type="InterPro" id="IPR027370">
    <property type="entry name" value="Znf-RING_euk"/>
</dbReference>
<dbReference type="Pfam" id="PF13445">
    <property type="entry name" value="zf-RING_UBOX"/>
    <property type="match status" value="1"/>
</dbReference>
<evidence type="ECO:0000256" key="5">
    <source>
        <dbReference type="ARBA" id="ARBA00022603"/>
    </source>
</evidence>
<dbReference type="InterPro" id="IPR029063">
    <property type="entry name" value="SAM-dependent_MTases_sf"/>
</dbReference>
<dbReference type="Gene3D" id="3.40.50.150">
    <property type="entry name" value="Vaccinia Virus protein VP39"/>
    <property type="match status" value="1"/>
</dbReference>
<dbReference type="InterPro" id="IPR001841">
    <property type="entry name" value="Znf_RING"/>
</dbReference>
<evidence type="ECO:0000256" key="12">
    <source>
        <dbReference type="SAM" id="Coils"/>
    </source>
</evidence>
<evidence type="ECO:0000313" key="16">
    <source>
        <dbReference type="Proteomes" id="UP001162131"/>
    </source>
</evidence>
<protein>
    <recommendedName>
        <fullName evidence="3">protein-L-isoaspartate(D-aspartate) O-methyltransferase</fullName>
        <ecNumber evidence="3">2.1.1.77</ecNumber>
    </recommendedName>
</protein>
<evidence type="ECO:0000259" key="13">
    <source>
        <dbReference type="PROSITE" id="PS50089"/>
    </source>
</evidence>
<evidence type="ECO:0000256" key="3">
    <source>
        <dbReference type="ARBA" id="ARBA00011890"/>
    </source>
</evidence>
<keyword evidence="10" id="KW-0862">Zinc</keyword>
<evidence type="ECO:0000256" key="11">
    <source>
        <dbReference type="PROSITE-ProRule" id="PRU00024"/>
    </source>
</evidence>
<dbReference type="InterPro" id="IPR013083">
    <property type="entry name" value="Znf_RING/FYVE/PHD"/>
</dbReference>
<gene>
    <name evidence="15" type="ORF">BSTOLATCC_MIC62671</name>
</gene>
<dbReference type="Gene3D" id="3.30.160.60">
    <property type="entry name" value="Classic Zinc Finger"/>
    <property type="match status" value="1"/>
</dbReference>
<dbReference type="InterPro" id="IPR000315">
    <property type="entry name" value="Znf_B-box"/>
</dbReference>
<proteinExistence type="inferred from homology"/>
<evidence type="ECO:0000259" key="14">
    <source>
        <dbReference type="PROSITE" id="PS50119"/>
    </source>
</evidence>
<comment type="caution">
    <text evidence="15">The sequence shown here is derived from an EMBL/GenBank/DDBJ whole genome shotgun (WGS) entry which is preliminary data.</text>
</comment>
<evidence type="ECO:0000256" key="6">
    <source>
        <dbReference type="ARBA" id="ARBA00022679"/>
    </source>
</evidence>
<dbReference type="Pfam" id="PF01135">
    <property type="entry name" value="PCMT"/>
    <property type="match status" value="1"/>
</dbReference>
<feature type="domain" description="RING-type" evidence="13">
    <location>
        <begin position="6"/>
        <end position="50"/>
    </location>
</feature>
<dbReference type="PANTHER" id="PTHR11579:SF0">
    <property type="entry name" value="PROTEIN-L-ISOASPARTATE(D-ASPARTATE) O-METHYLTRANSFERASE"/>
    <property type="match status" value="1"/>
</dbReference>
<keyword evidence="5" id="KW-0489">Methyltransferase</keyword>
<keyword evidence="9 11" id="KW-0863">Zinc-finger</keyword>
<dbReference type="CDD" id="cd19756">
    <property type="entry name" value="Bbox2"/>
    <property type="match status" value="1"/>
</dbReference>
<evidence type="ECO:0000313" key="15">
    <source>
        <dbReference type="EMBL" id="CAG9335093.1"/>
    </source>
</evidence>
<feature type="domain" description="B box-type" evidence="14">
    <location>
        <begin position="76"/>
        <end position="116"/>
    </location>
</feature>
<dbReference type="AlphaFoldDB" id="A0AAU9K5M8"/>
<keyword evidence="7" id="KW-0949">S-adenosyl-L-methionine</keyword>
<dbReference type="Gene3D" id="3.30.40.10">
    <property type="entry name" value="Zinc/RING finger domain, C3HC4 (zinc finger)"/>
    <property type="match status" value="1"/>
</dbReference>
<feature type="coiled-coil region" evidence="12">
    <location>
        <begin position="244"/>
        <end position="271"/>
    </location>
</feature>
<dbReference type="GO" id="GO:0032259">
    <property type="term" value="P:methylation"/>
    <property type="evidence" value="ECO:0007669"/>
    <property type="project" value="UniProtKB-KW"/>
</dbReference>
<evidence type="ECO:0000256" key="7">
    <source>
        <dbReference type="ARBA" id="ARBA00022691"/>
    </source>
</evidence>
<dbReference type="Pfam" id="PF00643">
    <property type="entry name" value="zf-B_box"/>
    <property type="match status" value="1"/>
</dbReference>
<dbReference type="InterPro" id="IPR000682">
    <property type="entry name" value="PCMT"/>
</dbReference>
<dbReference type="PROSITE" id="PS00518">
    <property type="entry name" value="ZF_RING_1"/>
    <property type="match status" value="1"/>
</dbReference>
<dbReference type="PANTHER" id="PTHR11579">
    <property type="entry name" value="PROTEIN-L-ISOASPARTATE O-METHYLTRANSFERASE"/>
    <property type="match status" value="1"/>
</dbReference>
<organism evidence="15 16">
    <name type="scientific">Blepharisma stoltei</name>
    <dbReference type="NCBI Taxonomy" id="1481888"/>
    <lineage>
        <taxon>Eukaryota</taxon>
        <taxon>Sar</taxon>
        <taxon>Alveolata</taxon>
        <taxon>Ciliophora</taxon>
        <taxon>Postciliodesmatophora</taxon>
        <taxon>Heterotrichea</taxon>
        <taxon>Heterotrichida</taxon>
        <taxon>Blepharismidae</taxon>
        <taxon>Blepharisma</taxon>
    </lineage>
</organism>
<comment type="subcellular location">
    <subcellularLocation>
        <location evidence="1">Cytoplasm</location>
    </subcellularLocation>
</comment>
<dbReference type="GO" id="GO:0004719">
    <property type="term" value="F:protein-L-isoaspartate (D-aspartate) O-methyltransferase activity"/>
    <property type="evidence" value="ECO:0007669"/>
    <property type="project" value="UniProtKB-EC"/>
</dbReference>
<accession>A0AAU9K5M8</accession>
<keyword evidence="8" id="KW-0479">Metal-binding</keyword>
<dbReference type="SUPFAM" id="SSF57845">
    <property type="entry name" value="B-box zinc-binding domain"/>
    <property type="match status" value="1"/>
</dbReference>
<dbReference type="EC" id="2.1.1.77" evidence="3"/>
<reference evidence="15" key="1">
    <citation type="submission" date="2021-09" db="EMBL/GenBank/DDBJ databases">
        <authorList>
            <consortium name="AG Swart"/>
            <person name="Singh M."/>
            <person name="Singh A."/>
            <person name="Seah K."/>
            <person name="Emmerich C."/>
        </authorList>
    </citation>
    <scope>NUCLEOTIDE SEQUENCE</scope>
    <source>
        <strain evidence="15">ATCC30299</strain>
    </source>
</reference>
<dbReference type="PROSITE" id="PS50119">
    <property type="entry name" value="ZF_BBOX"/>
    <property type="match status" value="1"/>
</dbReference>
<keyword evidence="12" id="KW-0175">Coiled coil</keyword>
<dbReference type="SMART" id="SM00184">
    <property type="entry name" value="RING"/>
    <property type="match status" value="1"/>
</dbReference>
<evidence type="ECO:0000256" key="9">
    <source>
        <dbReference type="ARBA" id="ARBA00022771"/>
    </source>
</evidence>
<keyword evidence="6" id="KW-0808">Transferase</keyword>
<sequence>MESFQCPICFHDFNSSEGSPLVLHCGHTFCLKCISAMERRMGALNCPHCRSKDYREVSLMKKNILVLQHLSESKNEPLAPCAEHQNLEATFFCLDENVPFCSRCATKHKKHDFYDIDDTVITQGTDKQLEEAKKKAEDLLSTARSERDWSVNIFNKVEEKKAKAIEEIDRKFEPLLQAIDKKKKEFVMSLNRPVNALVKRIQENVEYCDDIVKKRQKTISDIDGIMRQISKIAGPARLQAVQSINKLSFEQDKLADKLKTLEQEAENLNFNMDISLDSALRSVEGLTSQEIAIENELKWSPEVLPAAEEVHSNPLQVQLVETLAIEGLISTQSVRTVMESTDRKDFIPDESSPYEDRPQRIGFNTTISAPHMHAMTLSILEPWLVPGARVLDIGCGSGYLTVCMAKMIGRGKVYGVDHIEELINQAIDNIRKSNLYLLQKNDLEMRMVHRDGRIGLLEYAPFDVIHIGAATPEIPQPLLEQLAPGGVLMAPVGPISGFQHITIVKKDENGNLQTHSSQTVNYAPLTDRDRQCPS</sequence>
<evidence type="ECO:0000256" key="8">
    <source>
        <dbReference type="ARBA" id="ARBA00022723"/>
    </source>
</evidence>